<dbReference type="GeneID" id="77930146"/>
<evidence type="ECO:0000313" key="2">
    <source>
        <dbReference type="Proteomes" id="UP000288422"/>
    </source>
</evidence>
<dbReference type="GO" id="GO:0008168">
    <property type="term" value="F:methyltransferase activity"/>
    <property type="evidence" value="ECO:0007669"/>
    <property type="project" value="UniProtKB-KW"/>
</dbReference>
<dbReference type="Proteomes" id="UP000288422">
    <property type="component" value="Segment"/>
</dbReference>
<keyword evidence="1" id="KW-0489">Methyltransferase</keyword>
<reference evidence="1 2" key="1">
    <citation type="submission" date="2018-12" db="EMBL/GenBank/DDBJ databases">
        <authorList>
            <person name="Divens A.M."/>
            <person name="Stoner T.H."/>
            <person name="Garlena R.A."/>
            <person name="Russell D.A."/>
            <person name="Pope W.H."/>
            <person name="Jacobs-Sera D."/>
            <person name="Hatfull G.F."/>
        </authorList>
    </citation>
    <scope>NUCLEOTIDE SEQUENCE [LARGE SCALE GENOMIC DNA]</scope>
</reference>
<protein>
    <submittedName>
        <fullName evidence="1">Methyltransferase</fullName>
    </submittedName>
</protein>
<keyword evidence="2" id="KW-1185">Reference proteome</keyword>
<dbReference type="RefSeq" id="YP_010654300.1">
    <property type="nucleotide sequence ID" value="NC_070809.1"/>
</dbReference>
<dbReference type="EMBL" id="MK279848">
    <property type="protein sequence ID" value="AZS07323.1"/>
    <property type="molecule type" value="Genomic_DNA"/>
</dbReference>
<organism evidence="1 2">
    <name type="scientific">Gordonia phage Dorito</name>
    <dbReference type="NCBI Taxonomy" id="2499023"/>
    <lineage>
        <taxon>Viruses</taxon>
        <taxon>Duplodnaviria</taxon>
        <taxon>Heunggongvirae</taxon>
        <taxon>Uroviricota</taxon>
        <taxon>Caudoviricetes</taxon>
        <taxon>Beenievirus</taxon>
        <taxon>Beenievirus dorito</taxon>
    </lineage>
</organism>
<sequence>MIVYEKPAEYRGTIEVYLAPPPWPYDKILSIRFLPGRMRFTRPDWTPGPKGDRPPFGCCLLIWSADYLVPAVNGGDL</sequence>
<gene>
    <name evidence="1" type="primary">53</name>
    <name evidence="1" type="ORF">PBI_DORITO_53</name>
</gene>
<dbReference type="KEGG" id="vg:77930146"/>
<accession>A0A3S9UAM3</accession>
<dbReference type="GO" id="GO:0032259">
    <property type="term" value="P:methylation"/>
    <property type="evidence" value="ECO:0007669"/>
    <property type="project" value="UniProtKB-KW"/>
</dbReference>
<name>A0A3S9UAM3_9CAUD</name>
<evidence type="ECO:0000313" key="1">
    <source>
        <dbReference type="EMBL" id="AZS07323.1"/>
    </source>
</evidence>
<keyword evidence="1" id="KW-0808">Transferase</keyword>
<proteinExistence type="predicted"/>